<dbReference type="GO" id="GO:0000028">
    <property type="term" value="P:ribosomal small subunit assembly"/>
    <property type="evidence" value="ECO:0007669"/>
    <property type="project" value="TreeGrafter"/>
</dbReference>
<dbReference type="InterPro" id="IPR035956">
    <property type="entry name" value="RimP_N_sf"/>
</dbReference>
<dbReference type="InterPro" id="IPR036847">
    <property type="entry name" value="RimP_C_sf"/>
</dbReference>
<dbReference type="PANTHER" id="PTHR33867">
    <property type="entry name" value="RIBOSOME MATURATION FACTOR RIMP"/>
    <property type="match status" value="1"/>
</dbReference>
<protein>
    <recommendedName>
        <fullName evidence="3">Ribosome maturation factor RimP</fullName>
    </recommendedName>
</protein>
<dbReference type="EMBL" id="CP002160">
    <property type="protein sequence ID" value="ADL51528.1"/>
    <property type="molecule type" value="Genomic_DNA"/>
</dbReference>
<keyword evidence="7" id="KW-1185">Reference proteome</keyword>
<evidence type="ECO:0000259" key="5">
    <source>
        <dbReference type="Pfam" id="PF17384"/>
    </source>
</evidence>
<evidence type="ECO:0000313" key="6">
    <source>
        <dbReference type="EMBL" id="ADL51528.1"/>
    </source>
</evidence>
<dbReference type="HOGENOM" id="CLU_070525_1_1_9"/>
<comment type="similarity">
    <text evidence="3">Belongs to the RimP family.</text>
</comment>
<evidence type="ECO:0000256" key="3">
    <source>
        <dbReference type="HAMAP-Rule" id="MF_01077"/>
    </source>
</evidence>
<dbReference type="RefSeq" id="WP_010077257.1">
    <property type="nucleotide sequence ID" value="NC_014393.1"/>
</dbReference>
<dbReference type="GO" id="GO:0005829">
    <property type="term" value="C:cytosol"/>
    <property type="evidence" value="ECO:0007669"/>
    <property type="project" value="TreeGrafter"/>
</dbReference>
<keyword evidence="2 3" id="KW-0690">Ribosome biogenesis</keyword>
<dbReference type="InterPro" id="IPR003728">
    <property type="entry name" value="Ribosome_maturation_RimP"/>
</dbReference>
<dbReference type="InterPro" id="IPR028998">
    <property type="entry name" value="RimP_C"/>
</dbReference>
<organism evidence="6 7">
    <name type="scientific">Clostridium cellulovorans (strain ATCC 35296 / DSM 3052 / OCM 3 / 743B)</name>
    <dbReference type="NCBI Taxonomy" id="573061"/>
    <lineage>
        <taxon>Bacteria</taxon>
        <taxon>Bacillati</taxon>
        <taxon>Bacillota</taxon>
        <taxon>Clostridia</taxon>
        <taxon>Eubacteriales</taxon>
        <taxon>Clostridiaceae</taxon>
        <taxon>Clostridium</taxon>
    </lineage>
</organism>
<sequence>MDKEKLLIEIESRMGSVIKDLGYDLYHIEYVVEGGENFLRFYIENEAGIGLNDCEKVSRAISDIIDVEDPIDENYYLEVSSPGVFRTLFKDEHFKRYIGEEVTVKLKSLLNGRKKFDAVLDNIDDENIYVKANNEVITVPKKILKQVTLNGEI</sequence>
<name>D9SKN2_CLOC7</name>
<accession>D9SKN2</accession>
<gene>
    <name evidence="3" type="primary">rimP</name>
    <name evidence="6" type="ordered locus">Clocel_1784</name>
</gene>
<dbReference type="AlphaFoldDB" id="D9SKN2"/>
<dbReference type="InterPro" id="IPR028989">
    <property type="entry name" value="RimP_N"/>
</dbReference>
<proteinExistence type="inferred from homology"/>
<comment type="subcellular location">
    <subcellularLocation>
        <location evidence="3">Cytoplasm</location>
    </subcellularLocation>
</comment>
<evidence type="ECO:0000256" key="2">
    <source>
        <dbReference type="ARBA" id="ARBA00022517"/>
    </source>
</evidence>
<reference evidence="6 7" key="1">
    <citation type="submission" date="2010-08" db="EMBL/GenBank/DDBJ databases">
        <title>Complete sequence of Clostridium cellulovorans 743B.</title>
        <authorList>
            <consortium name="US DOE Joint Genome Institute"/>
            <person name="Lucas S."/>
            <person name="Copeland A."/>
            <person name="Lapidus A."/>
            <person name="Cheng J.-F."/>
            <person name="Bruce D."/>
            <person name="Goodwin L."/>
            <person name="Pitluck S."/>
            <person name="Chertkov O."/>
            <person name="Detter J.C."/>
            <person name="Han C."/>
            <person name="Tapia R."/>
            <person name="Land M."/>
            <person name="Hauser L."/>
            <person name="Chang Y.-J."/>
            <person name="Jeffries C."/>
            <person name="Kyrpides N."/>
            <person name="Ivanova N."/>
            <person name="Mikhailova N."/>
            <person name="Hemme C.L."/>
            <person name="Woyke T."/>
        </authorList>
    </citation>
    <scope>NUCLEOTIDE SEQUENCE [LARGE SCALE GENOMIC DNA]</scope>
    <source>
        <strain evidence="7">ATCC 35296 / DSM 3052 / OCM 3 / 743B</strain>
    </source>
</reference>
<dbReference type="Gene3D" id="2.30.30.180">
    <property type="entry name" value="Ribosome maturation factor RimP, C-terminal domain"/>
    <property type="match status" value="1"/>
</dbReference>
<keyword evidence="1 3" id="KW-0963">Cytoplasm</keyword>
<dbReference type="NCBIfam" id="NF000934">
    <property type="entry name" value="PRK00092.3-1"/>
    <property type="match status" value="1"/>
</dbReference>
<dbReference type="Gene3D" id="3.30.300.70">
    <property type="entry name" value="RimP-like superfamily, N-terminal"/>
    <property type="match status" value="1"/>
</dbReference>
<dbReference type="GO" id="GO:0006412">
    <property type="term" value="P:translation"/>
    <property type="evidence" value="ECO:0007669"/>
    <property type="project" value="TreeGrafter"/>
</dbReference>
<dbReference type="OrthoDB" id="9805006at2"/>
<dbReference type="Proteomes" id="UP000002730">
    <property type="component" value="Chromosome"/>
</dbReference>
<dbReference type="PANTHER" id="PTHR33867:SF1">
    <property type="entry name" value="RIBOSOME MATURATION FACTOR RIMP"/>
    <property type="match status" value="1"/>
</dbReference>
<dbReference type="FunFam" id="3.30.300.70:FF:000001">
    <property type="entry name" value="Ribosome maturation factor RimP"/>
    <property type="match status" value="1"/>
</dbReference>
<dbReference type="Pfam" id="PF17384">
    <property type="entry name" value="DUF150_C"/>
    <property type="match status" value="1"/>
</dbReference>
<evidence type="ECO:0000256" key="1">
    <source>
        <dbReference type="ARBA" id="ARBA00022490"/>
    </source>
</evidence>
<dbReference type="CDD" id="cd01734">
    <property type="entry name" value="YlxS_C"/>
    <property type="match status" value="1"/>
</dbReference>
<dbReference type="STRING" id="573061.Clocel_1784"/>
<dbReference type="KEGG" id="ccb:Clocel_1784"/>
<comment type="function">
    <text evidence="3">Required for maturation of 30S ribosomal subunits.</text>
</comment>
<dbReference type="HAMAP" id="MF_01077">
    <property type="entry name" value="RimP"/>
    <property type="match status" value="1"/>
</dbReference>
<dbReference type="Pfam" id="PF02576">
    <property type="entry name" value="RimP_N"/>
    <property type="match status" value="1"/>
</dbReference>
<feature type="domain" description="Ribosome maturation factor RimP N-terminal" evidence="4">
    <location>
        <begin position="16"/>
        <end position="84"/>
    </location>
</feature>
<dbReference type="eggNOG" id="COG0779">
    <property type="taxonomic scope" value="Bacteria"/>
</dbReference>
<evidence type="ECO:0000313" key="7">
    <source>
        <dbReference type="Proteomes" id="UP000002730"/>
    </source>
</evidence>
<dbReference type="SUPFAM" id="SSF75420">
    <property type="entry name" value="YhbC-like, N-terminal domain"/>
    <property type="match status" value="1"/>
</dbReference>
<feature type="domain" description="Ribosome maturation factor RimP C-terminal" evidence="5">
    <location>
        <begin position="88"/>
        <end position="150"/>
    </location>
</feature>
<dbReference type="SUPFAM" id="SSF74942">
    <property type="entry name" value="YhbC-like, C-terminal domain"/>
    <property type="match status" value="1"/>
</dbReference>
<evidence type="ECO:0000259" key="4">
    <source>
        <dbReference type="Pfam" id="PF02576"/>
    </source>
</evidence>